<protein>
    <submittedName>
        <fullName evidence="1">Uncharacterized protein</fullName>
    </submittedName>
</protein>
<gene>
    <name evidence="1" type="primary">106059152</name>
</gene>
<dbReference type="VEuPathDB" id="VectorBase:BGLB039909"/>
<dbReference type="VEuPathDB" id="VectorBase:BGLAX_027038"/>
<organism evidence="1 2">
    <name type="scientific">Biomphalaria glabrata</name>
    <name type="common">Bloodfluke planorb</name>
    <name type="synonym">Freshwater snail</name>
    <dbReference type="NCBI Taxonomy" id="6526"/>
    <lineage>
        <taxon>Eukaryota</taxon>
        <taxon>Metazoa</taxon>
        <taxon>Spiralia</taxon>
        <taxon>Lophotrochozoa</taxon>
        <taxon>Mollusca</taxon>
        <taxon>Gastropoda</taxon>
        <taxon>Heterobranchia</taxon>
        <taxon>Euthyneura</taxon>
        <taxon>Panpulmonata</taxon>
        <taxon>Hygrophila</taxon>
        <taxon>Lymnaeoidea</taxon>
        <taxon>Planorbidae</taxon>
        <taxon>Biomphalaria</taxon>
    </lineage>
</organism>
<dbReference type="EnsemblMetazoa" id="BGLB039909-RA">
    <property type="protein sequence ID" value="BGLB039909-PA"/>
    <property type="gene ID" value="BGLB039909"/>
</dbReference>
<name>A0A2C9M8X2_BIOGL</name>
<sequence>MFEQTSTTREVVFIESADATVKYKFDKLINTTGLDLKAIGFEKYSANFTFDRIVDYIPLTGQRSNDTDSTSYFQETNDTNIFRIVLKISLKFSDSNGLLRVVGLMQGIDRQKMYIHNVTLPTIVNLGTGIEYNLTINNISVASSKLTLPLTFTLKVLINTELKEIQQRTPTQLYLKSDEKDILWRLHICNQTIQSGSITIQKDTHLDLKLTILLSSIVILLALIM</sequence>
<evidence type="ECO:0000313" key="1">
    <source>
        <dbReference type="EnsemblMetazoa" id="BGLB039909-PA"/>
    </source>
</evidence>
<dbReference type="Proteomes" id="UP000076420">
    <property type="component" value="Unassembled WGS sequence"/>
</dbReference>
<dbReference type="AlphaFoldDB" id="A0A2C9M8X2"/>
<proteinExistence type="predicted"/>
<dbReference type="KEGG" id="bgt:106059152"/>
<evidence type="ECO:0000313" key="2">
    <source>
        <dbReference type="Proteomes" id="UP000076420"/>
    </source>
</evidence>
<accession>A0A2C9M8X2</accession>
<reference evidence="1" key="1">
    <citation type="submission" date="2020-05" db="UniProtKB">
        <authorList>
            <consortium name="EnsemblMetazoa"/>
        </authorList>
    </citation>
    <scope>IDENTIFICATION</scope>
    <source>
        <strain evidence="1">BB02</strain>
    </source>
</reference>